<dbReference type="InterPro" id="IPR000270">
    <property type="entry name" value="PB1_dom"/>
</dbReference>
<dbReference type="Gene3D" id="3.10.20.90">
    <property type="entry name" value="Phosphatidylinositol 3-kinase Catalytic Subunit, Chain A, domain 1"/>
    <property type="match status" value="2"/>
</dbReference>
<reference evidence="7 8" key="1">
    <citation type="journal article" date="2007" name="Proc. Natl. Acad. Sci. U.S.A.">
        <title>The tiny eukaryote Ostreococcus provides genomic insights into the paradox of plankton speciation.</title>
        <authorList>
            <person name="Palenik B."/>
            <person name="Grimwood J."/>
            <person name="Aerts A."/>
            <person name="Rouze P."/>
            <person name="Salamov A."/>
            <person name="Putnam N."/>
            <person name="Dupont C."/>
            <person name="Jorgensen R."/>
            <person name="Derelle E."/>
            <person name="Rombauts S."/>
            <person name="Zhou K."/>
            <person name="Otillar R."/>
            <person name="Merchant S.S."/>
            <person name="Podell S."/>
            <person name="Gaasterland T."/>
            <person name="Napoli C."/>
            <person name="Gendler K."/>
            <person name="Manuell A."/>
            <person name="Tai V."/>
            <person name="Vallon O."/>
            <person name="Piganeau G."/>
            <person name="Jancek S."/>
            <person name="Heijde M."/>
            <person name="Jabbari K."/>
            <person name="Bowler C."/>
            <person name="Lohr M."/>
            <person name="Robbens S."/>
            <person name="Werner G."/>
            <person name="Dubchak I."/>
            <person name="Pazour G.J."/>
            <person name="Ren Q."/>
            <person name="Paulsen I."/>
            <person name="Delwiche C."/>
            <person name="Schmutz J."/>
            <person name="Rokhsar D."/>
            <person name="Van de Peer Y."/>
            <person name="Moreau H."/>
            <person name="Grigoriev I.V."/>
        </authorList>
    </citation>
    <scope>NUCLEOTIDE SEQUENCE [LARGE SCALE GENOMIC DNA]</scope>
    <source>
        <strain evidence="7 8">CCE9901</strain>
    </source>
</reference>
<dbReference type="OrthoDB" id="6270329at2759"/>
<sequence>MLNVAIAGSDGFTPGSGAPGRVFATNRPEWTPSVQCYHPSEFPRNSLAIECGCYSQLIVPVNAKPQSTTPFALLEITFLHVLDNMGSVYSHVVREMTNAGLHTPISETLAPPPVLMDKIAGEVARLKVAETQKGLQMICSRLEIPFAQIWIPHDVDGTLICVGTPYYQKSNHFLHYRNASMNLAISQHTGSLSKVWKNGSMVWMHDLSTLSHRDFLLKHSCDLLKLQAMCISKIALKGVTSGQPLQVLVEIFLDPSLKSPRDQAKTVQSFWSSVEADLNASVVTDTDKTWLEEMKKNQTASSSGANPDAAGTALWGITLEVLQQNFHKHLKQAASDLGVGSTTLKRICRQYGIRRWPRRSLNSKNGHMSDILAKSIATGATMSDDGAGESVHGGASCVSHTSEIGASGTLPSQSIKSHSLRDIATFSPTTSEKNKRALEQRVHRGGNLGAFWQGEGVSKMQRGMSWHGNNQARDALDFDFPNRYEQSVHGVYNFNMPPPPMDQSVRGASTYNALSLDASEEMASFIDKLVKEPEKEPVVVKVQVRDVLIRVRLVTNERYVELVDALTDLLDLQMSSCKLKYQDDEQDWCLLRNQEDFDECWAFCTRRGSSCTMRVKLTIEEGVETKSLFKPQRARAEVPDAQAKPISVKASVGEDVLRFKLTTEMSCDDIVAKLNLAENSSQSVTLCYQDEDEDWIRLGGDYDLAELRHVGSATGALKLQANY</sequence>
<dbReference type="PANTHER" id="PTHR32002:SF41">
    <property type="entry name" value="PROTEIN NLP8"/>
    <property type="match status" value="1"/>
</dbReference>
<evidence type="ECO:0000256" key="1">
    <source>
        <dbReference type="ARBA" id="ARBA00023015"/>
    </source>
</evidence>
<evidence type="ECO:0000256" key="4">
    <source>
        <dbReference type="ARBA" id="ARBA00023242"/>
    </source>
</evidence>
<keyword evidence="1" id="KW-0805">Transcription regulation</keyword>
<organism evidence="7 8">
    <name type="scientific">Ostreococcus lucimarinus (strain CCE9901)</name>
    <dbReference type="NCBI Taxonomy" id="436017"/>
    <lineage>
        <taxon>Eukaryota</taxon>
        <taxon>Viridiplantae</taxon>
        <taxon>Chlorophyta</taxon>
        <taxon>Mamiellophyceae</taxon>
        <taxon>Mamiellales</taxon>
        <taxon>Bathycoccaceae</taxon>
        <taxon>Ostreococcus</taxon>
    </lineage>
</organism>
<accession>A4RZJ8</accession>
<dbReference type="SUPFAM" id="SSF54277">
    <property type="entry name" value="CAD &amp; PB1 domains"/>
    <property type="match status" value="2"/>
</dbReference>
<evidence type="ECO:0000259" key="6">
    <source>
        <dbReference type="PROSITE" id="PS51745"/>
    </source>
</evidence>
<dbReference type="GO" id="GO:0003700">
    <property type="term" value="F:DNA-binding transcription factor activity"/>
    <property type="evidence" value="ECO:0007669"/>
    <property type="project" value="InterPro"/>
</dbReference>
<keyword evidence="3" id="KW-0804">Transcription</keyword>
<evidence type="ECO:0000256" key="3">
    <source>
        <dbReference type="ARBA" id="ARBA00023163"/>
    </source>
</evidence>
<gene>
    <name evidence="7" type="ORF">OSTLU_24740</name>
</gene>
<dbReference type="Pfam" id="PF02042">
    <property type="entry name" value="RWP-RK"/>
    <property type="match status" value="1"/>
</dbReference>
<dbReference type="GeneID" id="5003066"/>
<dbReference type="RefSeq" id="XP_001418584.1">
    <property type="nucleotide sequence ID" value="XM_001418547.1"/>
</dbReference>
<name>A4RZJ8_OSTLU</name>
<dbReference type="PROSITE" id="PS51519">
    <property type="entry name" value="RWP_RK"/>
    <property type="match status" value="1"/>
</dbReference>
<dbReference type="InterPro" id="IPR055081">
    <property type="entry name" value="NLP1-9_GAF"/>
</dbReference>
<dbReference type="AlphaFoldDB" id="A4RZJ8"/>
<dbReference type="eggNOG" id="ENOG502QQ6H">
    <property type="taxonomic scope" value="Eukaryota"/>
</dbReference>
<dbReference type="SMART" id="SM00666">
    <property type="entry name" value="PB1"/>
    <property type="match status" value="2"/>
</dbReference>
<dbReference type="KEGG" id="olu:OSTLU_24740"/>
<evidence type="ECO:0000313" key="8">
    <source>
        <dbReference type="Proteomes" id="UP000001568"/>
    </source>
</evidence>
<dbReference type="Gramene" id="ABO96877">
    <property type="protein sequence ID" value="ABO96877"/>
    <property type="gene ID" value="OSTLU_24740"/>
</dbReference>
<protein>
    <submittedName>
        <fullName evidence="7">Uncharacterized protein</fullName>
    </submittedName>
</protein>
<dbReference type="EMBL" id="CP000587">
    <property type="protein sequence ID" value="ABO96877.1"/>
    <property type="molecule type" value="Genomic_DNA"/>
</dbReference>
<feature type="domain" description="PB1" evidence="6">
    <location>
        <begin position="537"/>
        <end position="618"/>
    </location>
</feature>
<keyword evidence="8" id="KW-1185">Reference proteome</keyword>
<keyword evidence="4" id="KW-0539">Nucleus</keyword>
<dbReference type="Proteomes" id="UP000001568">
    <property type="component" value="Chromosome 7"/>
</dbReference>
<dbReference type="OMA" id="DNACEDT"/>
<dbReference type="GO" id="GO:0003677">
    <property type="term" value="F:DNA binding"/>
    <property type="evidence" value="ECO:0007669"/>
    <property type="project" value="UniProtKB-KW"/>
</dbReference>
<dbReference type="Pfam" id="PF00564">
    <property type="entry name" value="PB1"/>
    <property type="match status" value="2"/>
</dbReference>
<dbReference type="PANTHER" id="PTHR32002">
    <property type="entry name" value="PROTEIN NLP8"/>
    <property type="match status" value="1"/>
</dbReference>
<dbReference type="HOGENOM" id="CLU_015262_0_0_1"/>
<evidence type="ECO:0000313" key="7">
    <source>
        <dbReference type="EMBL" id="ABO96877.1"/>
    </source>
</evidence>
<dbReference type="PROSITE" id="PS51745">
    <property type="entry name" value="PB1"/>
    <property type="match status" value="1"/>
</dbReference>
<dbReference type="CDD" id="cd05992">
    <property type="entry name" value="PB1"/>
    <property type="match status" value="1"/>
</dbReference>
<evidence type="ECO:0000256" key="2">
    <source>
        <dbReference type="ARBA" id="ARBA00023125"/>
    </source>
</evidence>
<dbReference type="InterPro" id="IPR053793">
    <property type="entry name" value="PB1-like"/>
</dbReference>
<keyword evidence="2" id="KW-0238">DNA-binding</keyword>
<feature type="domain" description="RWP-RK" evidence="5">
    <location>
        <begin position="300"/>
        <end position="385"/>
    </location>
</feature>
<proteinExistence type="predicted"/>
<dbReference type="InterPro" id="IPR003035">
    <property type="entry name" value="RWP-RK_dom"/>
</dbReference>
<dbReference type="InterPro" id="IPR045012">
    <property type="entry name" value="NLP"/>
</dbReference>
<evidence type="ECO:0000259" key="5">
    <source>
        <dbReference type="PROSITE" id="PS51519"/>
    </source>
</evidence>
<dbReference type="STRING" id="436017.A4RZJ8"/>
<dbReference type="Pfam" id="PF22922">
    <property type="entry name" value="GAF_NLP"/>
    <property type="match status" value="1"/>
</dbReference>